<sequence>MAHMKIPEKFAIVLENGEQLLNRVYITKSLFANAKVKPTFIIDEKISKIIKNLISKYPDLPDNNDKSIQGFDIITSRSKQHIEELETHYETLVDAFDWKEAAFAFLQEVSSSLVGVNFSSNIQLCSKFLDLIVMYGKINYMVSLIGDRRIITAVYAKLFHHTRSASEPTYAKMARWINEFENPVKKIQEEFRVLNDTIGTALSSFESTYAKRRVITQLRKDGALNLILKPEDIARPVQDQYRIELAYASRIYQWILYGYLFAPGTLNTPSSIELVRFTLAEGFSLPVFKDIVFPIHNEFNTLFKTYKSKTINLQKQKKLIKDSAQASTQEAPRKHAERRVYIRQELEAMWNLFRDKPCLLAPKINVLLAALSLAKEEIFWYFRHTDVIPPEKVKKFYNKQNDIKEKRISSLLYLIDHLVNLVHTHKKMIQNYYLEYIAGADILGLNKVITPHILQIAGPIVSATLNTITSELKNLNPGQTDYQFDNLRANWLRLGYLLASSSCSLKESESKQITSRLNLIYIHSKNVDSLNQLLDEYGNLTQLWYHREPLLNVFDSSIMEGADQPTHCMIFLKLLAQFPSVVTQYNPEEKELVGKECVDLANSCLTKITNRIVQILSSTVVSTFLSNDAQLADVNAAFPLLQKRKDWKPPKDFVPPVEPGTETQFRNRVNLEQLRAYEKNAFQLCTALNELMDIVIFDHVFVPREFLREKLGQSLKQFMRQAILPPQQPNSSTNIDTTITRPSVFESQLCVFLGVMTLVENYLDIDVGDLIRETLLNEFYAKALGKGCRIDWFPEGEIEFNDVTLHSISNFYVDMVTKKLSTPGVVYSSVKLGFLSKAGIPFRAEDHADLTEMRALCNLVGPYGIKIIERELLRFVLTTTTSMKEILSVNAANLEEFASNFYKPKAVELLKKFKITDLDAIVNKSISIGNALYLRSMMRDAMSSVISDNLPYIHSSIENAFNQYNRNTFMFPEFLGVDTLALDCGLDVGVADQYLKVILRKVSNDADKRIWELLPVMFSLTFYSTLWKEAQFKAPIDGHSNDVHVLSKTIIDLLIAFGAINSTTGNESEISSLFIRFLEISSINILRMFRGKPNEKFVPNEIQSVVVFLDKFVQQCPLLSKDILDSYIPYSLIRNMYKDLYENKLQKQQTETSEQQF</sequence>
<evidence type="ECO:0000256" key="1">
    <source>
        <dbReference type="ARBA" id="ARBA00037947"/>
    </source>
</evidence>
<comment type="similarity">
    <text evidence="1">Belongs to the HEM-1/HEM-2 family.</text>
</comment>
<dbReference type="GO" id="GO:0030031">
    <property type="term" value="P:cell projection assembly"/>
    <property type="evidence" value="ECO:0007669"/>
    <property type="project" value="TreeGrafter"/>
</dbReference>
<gene>
    <name evidence="2" type="ORF">CYY_001086</name>
</gene>
<protein>
    <recommendedName>
        <fullName evidence="4">Component of SCAR regulatory complex</fullName>
    </recommendedName>
</protein>
<dbReference type="OrthoDB" id="548214at2759"/>
<name>A0A8J4V4W8_9MYCE</name>
<keyword evidence="3" id="KW-1185">Reference proteome</keyword>
<comment type="caution">
    <text evidence="2">The sequence shown here is derived from an EMBL/GenBank/DDBJ whole genome shotgun (WGS) entry which is preliminary data.</text>
</comment>
<dbReference type="GO" id="GO:0000902">
    <property type="term" value="P:cell morphogenesis"/>
    <property type="evidence" value="ECO:0007669"/>
    <property type="project" value="TreeGrafter"/>
</dbReference>
<dbReference type="EMBL" id="AJWJ01000024">
    <property type="protein sequence ID" value="KAF2077623.1"/>
    <property type="molecule type" value="Genomic_DNA"/>
</dbReference>
<reference evidence="2" key="1">
    <citation type="submission" date="2020-01" db="EMBL/GenBank/DDBJ databases">
        <title>Development of genomics and gene disruption for Polysphondylium violaceum indicates a role for the polyketide synthase stlB in stalk morphogenesis.</title>
        <authorList>
            <person name="Narita B."/>
            <person name="Kawabe Y."/>
            <person name="Kin K."/>
            <person name="Saito T."/>
            <person name="Gibbs R."/>
            <person name="Kuspa A."/>
            <person name="Muzny D."/>
            <person name="Queller D."/>
            <person name="Richards S."/>
            <person name="Strassman J."/>
            <person name="Sucgang R."/>
            <person name="Worley K."/>
            <person name="Schaap P."/>
        </authorList>
    </citation>
    <scope>NUCLEOTIDE SEQUENCE</scope>
    <source>
        <strain evidence="2">QSvi11</strain>
    </source>
</reference>
<dbReference type="Pfam" id="PF09735">
    <property type="entry name" value="Nckap1"/>
    <property type="match status" value="1"/>
</dbReference>
<dbReference type="PANTHER" id="PTHR12093:SF10">
    <property type="entry name" value="MEMBRANE-ASSOCIATED PROTEIN HEM"/>
    <property type="match status" value="1"/>
</dbReference>
<accession>A0A8J4V4W8</accession>
<dbReference type="InterPro" id="IPR019137">
    <property type="entry name" value="Nck-associated_protein-1"/>
</dbReference>
<evidence type="ECO:0008006" key="4">
    <source>
        <dbReference type="Google" id="ProtNLM"/>
    </source>
</evidence>
<evidence type="ECO:0000313" key="3">
    <source>
        <dbReference type="Proteomes" id="UP000695562"/>
    </source>
</evidence>
<organism evidence="2 3">
    <name type="scientific">Polysphondylium violaceum</name>
    <dbReference type="NCBI Taxonomy" id="133409"/>
    <lineage>
        <taxon>Eukaryota</taxon>
        <taxon>Amoebozoa</taxon>
        <taxon>Evosea</taxon>
        <taxon>Eumycetozoa</taxon>
        <taxon>Dictyostelia</taxon>
        <taxon>Dictyosteliales</taxon>
        <taxon>Dictyosteliaceae</taxon>
        <taxon>Polysphondylium</taxon>
    </lineage>
</organism>
<dbReference type="GO" id="GO:0031209">
    <property type="term" value="C:SCAR complex"/>
    <property type="evidence" value="ECO:0007669"/>
    <property type="project" value="TreeGrafter"/>
</dbReference>
<dbReference type="GO" id="GO:0016477">
    <property type="term" value="P:cell migration"/>
    <property type="evidence" value="ECO:0007669"/>
    <property type="project" value="TreeGrafter"/>
</dbReference>
<evidence type="ECO:0000313" key="2">
    <source>
        <dbReference type="EMBL" id="KAF2077623.1"/>
    </source>
</evidence>
<dbReference type="Proteomes" id="UP000695562">
    <property type="component" value="Unassembled WGS sequence"/>
</dbReference>
<dbReference type="AlphaFoldDB" id="A0A8J4V4W8"/>
<dbReference type="PANTHER" id="PTHR12093">
    <property type="entry name" value="NCK-ASSOCIATED PROTEIN 1"/>
    <property type="match status" value="1"/>
</dbReference>
<dbReference type="GO" id="GO:0030866">
    <property type="term" value="P:cortical actin cytoskeleton organization"/>
    <property type="evidence" value="ECO:0007669"/>
    <property type="project" value="TreeGrafter"/>
</dbReference>
<proteinExistence type="inferred from homology"/>